<keyword evidence="2" id="KW-1185">Reference proteome</keyword>
<dbReference type="AlphaFoldDB" id="A0A0N8GKW9"/>
<reference evidence="1 2" key="1">
    <citation type="submission" date="2015-07" db="EMBL/GenBank/DDBJ databases">
        <title>Genome sequence of Leptolinea tardivitalis DSM 16556.</title>
        <authorList>
            <person name="Hemp J."/>
            <person name="Ward L.M."/>
            <person name="Pace L.A."/>
            <person name="Fischer W.W."/>
        </authorList>
    </citation>
    <scope>NUCLEOTIDE SEQUENCE [LARGE SCALE GENOMIC DNA]</scope>
    <source>
        <strain evidence="1 2">YMTK-2</strain>
    </source>
</reference>
<dbReference type="Proteomes" id="UP000050430">
    <property type="component" value="Unassembled WGS sequence"/>
</dbReference>
<dbReference type="EMBL" id="LGCK01000013">
    <property type="protein sequence ID" value="KPL70866.1"/>
    <property type="molecule type" value="Genomic_DNA"/>
</dbReference>
<name>A0A0N8GKW9_9CHLR</name>
<organism evidence="1 2">
    <name type="scientific">Leptolinea tardivitalis</name>
    <dbReference type="NCBI Taxonomy" id="229920"/>
    <lineage>
        <taxon>Bacteria</taxon>
        <taxon>Bacillati</taxon>
        <taxon>Chloroflexota</taxon>
        <taxon>Anaerolineae</taxon>
        <taxon>Anaerolineales</taxon>
        <taxon>Anaerolineaceae</taxon>
        <taxon>Leptolinea</taxon>
    </lineage>
</organism>
<evidence type="ECO:0000313" key="1">
    <source>
        <dbReference type="EMBL" id="KPL70866.1"/>
    </source>
</evidence>
<sequence>MDFIGPDRILYTWAKSSSLTTLQATGDVTDLKISLDGSLVTYTRLDGNEHYSLWIISFEDSNAQVMTNNDFVNFKIN</sequence>
<comment type="caution">
    <text evidence="1">The sequence shown here is derived from an EMBL/GenBank/DDBJ whole genome shotgun (WGS) entry which is preliminary data.</text>
</comment>
<gene>
    <name evidence="1" type="ORF">ADM99_13295</name>
</gene>
<proteinExistence type="predicted"/>
<accession>A0A0N8GKW9</accession>
<protein>
    <submittedName>
        <fullName evidence="1">Uncharacterized protein</fullName>
    </submittedName>
</protein>
<evidence type="ECO:0000313" key="2">
    <source>
        <dbReference type="Proteomes" id="UP000050430"/>
    </source>
</evidence>